<accession>A0AAD7GRZ0</accession>
<reference evidence="2" key="1">
    <citation type="submission" date="2023-03" db="EMBL/GenBank/DDBJ databases">
        <title>Massive genome expansion in bonnet fungi (Mycena s.s.) driven by repeated elements and novel gene families across ecological guilds.</title>
        <authorList>
            <consortium name="Lawrence Berkeley National Laboratory"/>
            <person name="Harder C.B."/>
            <person name="Miyauchi S."/>
            <person name="Viragh M."/>
            <person name="Kuo A."/>
            <person name="Thoen E."/>
            <person name="Andreopoulos B."/>
            <person name="Lu D."/>
            <person name="Skrede I."/>
            <person name="Drula E."/>
            <person name="Henrissat B."/>
            <person name="Morin E."/>
            <person name="Kohler A."/>
            <person name="Barry K."/>
            <person name="LaButti K."/>
            <person name="Morin E."/>
            <person name="Salamov A."/>
            <person name="Lipzen A."/>
            <person name="Mereny Z."/>
            <person name="Hegedus B."/>
            <person name="Baldrian P."/>
            <person name="Stursova M."/>
            <person name="Weitz H."/>
            <person name="Taylor A."/>
            <person name="Grigoriev I.V."/>
            <person name="Nagy L.G."/>
            <person name="Martin F."/>
            <person name="Kauserud H."/>
        </authorList>
    </citation>
    <scope>NUCLEOTIDE SEQUENCE</scope>
    <source>
        <strain evidence="2">CBHHK067</strain>
    </source>
</reference>
<organism evidence="2 3">
    <name type="scientific">Mycena rosella</name>
    <name type="common">Pink bonnet</name>
    <name type="synonym">Agaricus rosellus</name>
    <dbReference type="NCBI Taxonomy" id="1033263"/>
    <lineage>
        <taxon>Eukaryota</taxon>
        <taxon>Fungi</taxon>
        <taxon>Dikarya</taxon>
        <taxon>Basidiomycota</taxon>
        <taxon>Agaricomycotina</taxon>
        <taxon>Agaricomycetes</taxon>
        <taxon>Agaricomycetidae</taxon>
        <taxon>Agaricales</taxon>
        <taxon>Marasmiineae</taxon>
        <taxon>Mycenaceae</taxon>
        <taxon>Mycena</taxon>
    </lineage>
</organism>
<evidence type="ECO:0000313" key="3">
    <source>
        <dbReference type="Proteomes" id="UP001221757"/>
    </source>
</evidence>
<name>A0AAD7GRZ0_MYCRO</name>
<comment type="caution">
    <text evidence="2">The sequence shown here is derived from an EMBL/GenBank/DDBJ whole genome shotgun (WGS) entry which is preliminary data.</text>
</comment>
<feature type="region of interest" description="Disordered" evidence="1">
    <location>
        <begin position="106"/>
        <end position="148"/>
    </location>
</feature>
<keyword evidence="3" id="KW-1185">Reference proteome</keyword>
<dbReference type="EMBL" id="JARKIE010000011">
    <property type="protein sequence ID" value="KAJ7703962.1"/>
    <property type="molecule type" value="Genomic_DNA"/>
</dbReference>
<feature type="compositionally biased region" description="Basic and acidic residues" evidence="1">
    <location>
        <begin position="110"/>
        <end position="123"/>
    </location>
</feature>
<protein>
    <submittedName>
        <fullName evidence="2">Uncharacterized protein</fullName>
    </submittedName>
</protein>
<dbReference type="Proteomes" id="UP001221757">
    <property type="component" value="Unassembled WGS sequence"/>
</dbReference>
<gene>
    <name evidence="2" type="ORF">B0H17DRAFT_1193894</name>
</gene>
<evidence type="ECO:0000256" key="1">
    <source>
        <dbReference type="SAM" id="MobiDB-lite"/>
    </source>
</evidence>
<evidence type="ECO:0000313" key="2">
    <source>
        <dbReference type="EMBL" id="KAJ7703962.1"/>
    </source>
</evidence>
<proteinExistence type="predicted"/>
<dbReference type="AlphaFoldDB" id="A0AAD7GRZ0"/>
<sequence>MRLVDAPRDAKKCRMTLDPSRTCAGAWRVHKSARLHTACTDFRASNPRLRERPAGAHLPSNLLIAISARCSVPEYRGRNILQIQVIHPQAAGTKSAHTVRTIVSAPSPDRTLRGGTPHERSSRADAVPAPLPSRERGASSDPAARTTAKSRLRIYTSHQCCAHVSPVS</sequence>